<sequence length="71" mass="7890">MAPLNRGMGKGKGFTLLVIAIHPAPRGMTKQFPFTQRTNWDCFGRSPADSEVRSLAMTAGRQLSFRRNLVP</sequence>
<comment type="caution">
    <text evidence="1">The sequence shown here is derived from an EMBL/GenBank/DDBJ whole genome shotgun (WGS) entry which is preliminary data.</text>
</comment>
<dbReference type="EMBL" id="QZKI01000125">
    <property type="protein sequence ID" value="RJP65521.1"/>
    <property type="molecule type" value="Genomic_DNA"/>
</dbReference>
<organism evidence="1 2">
    <name type="scientific">Candidatus Abyssobacteria bacterium SURF_17</name>
    <dbReference type="NCBI Taxonomy" id="2093361"/>
    <lineage>
        <taxon>Bacteria</taxon>
        <taxon>Pseudomonadati</taxon>
        <taxon>Candidatus Hydrogenedentota</taxon>
        <taxon>Candidatus Abyssobacteria</taxon>
    </lineage>
</organism>
<gene>
    <name evidence="1" type="ORF">C4532_17465</name>
</gene>
<accession>A0A419EQL4</accession>
<reference evidence="1 2" key="1">
    <citation type="journal article" date="2017" name="ISME J.">
        <title>Energy and carbon metabolisms in a deep terrestrial subsurface fluid microbial community.</title>
        <authorList>
            <person name="Momper L."/>
            <person name="Jungbluth S.P."/>
            <person name="Lee M.D."/>
            <person name="Amend J.P."/>
        </authorList>
    </citation>
    <scope>NUCLEOTIDE SEQUENCE [LARGE SCALE GENOMIC DNA]</scope>
    <source>
        <strain evidence="1">SURF_17</strain>
    </source>
</reference>
<proteinExistence type="predicted"/>
<name>A0A419EQL4_9BACT</name>
<dbReference type="AlphaFoldDB" id="A0A419EQL4"/>
<evidence type="ECO:0000313" key="2">
    <source>
        <dbReference type="Proteomes" id="UP000285961"/>
    </source>
</evidence>
<dbReference type="Proteomes" id="UP000285961">
    <property type="component" value="Unassembled WGS sequence"/>
</dbReference>
<protein>
    <submittedName>
        <fullName evidence="1">Uncharacterized protein</fullName>
    </submittedName>
</protein>
<evidence type="ECO:0000313" key="1">
    <source>
        <dbReference type="EMBL" id="RJP65521.1"/>
    </source>
</evidence>